<organism evidence="1 2">
    <name type="scientific">Araneus ventricosus</name>
    <name type="common">Orbweaver spider</name>
    <name type="synonym">Epeira ventricosa</name>
    <dbReference type="NCBI Taxonomy" id="182803"/>
    <lineage>
        <taxon>Eukaryota</taxon>
        <taxon>Metazoa</taxon>
        <taxon>Ecdysozoa</taxon>
        <taxon>Arthropoda</taxon>
        <taxon>Chelicerata</taxon>
        <taxon>Arachnida</taxon>
        <taxon>Araneae</taxon>
        <taxon>Araneomorphae</taxon>
        <taxon>Entelegynae</taxon>
        <taxon>Araneoidea</taxon>
        <taxon>Araneidae</taxon>
        <taxon>Araneus</taxon>
    </lineage>
</organism>
<protein>
    <submittedName>
        <fullName evidence="1">Uncharacterized protein</fullName>
    </submittedName>
</protein>
<proteinExistence type="predicted"/>
<dbReference type="EMBL" id="BGPR01002064">
    <property type="protein sequence ID" value="GBM67159.1"/>
    <property type="molecule type" value="Genomic_DNA"/>
</dbReference>
<dbReference type="Proteomes" id="UP000499080">
    <property type="component" value="Unassembled WGS sequence"/>
</dbReference>
<accession>A0A4Y2HQ32</accession>
<sequence>MEAELEDTELRVRPLIYQTYSILVCRLSTYLKNFPRVIEVKGERSFHRTSGMSSNSPDLLYFSVSSSGVLEELSDSCGAKGRAVLPQNFRYVL</sequence>
<name>A0A4Y2HQ32_ARAVE</name>
<comment type="caution">
    <text evidence="1">The sequence shown here is derived from an EMBL/GenBank/DDBJ whole genome shotgun (WGS) entry which is preliminary data.</text>
</comment>
<gene>
    <name evidence="1" type="ORF">AVEN_69599_1</name>
</gene>
<reference evidence="1 2" key="1">
    <citation type="journal article" date="2019" name="Sci. Rep.">
        <title>Orb-weaving spider Araneus ventricosus genome elucidates the spidroin gene catalogue.</title>
        <authorList>
            <person name="Kono N."/>
            <person name="Nakamura H."/>
            <person name="Ohtoshi R."/>
            <person name="Moran D.A.P."/>
            <person name="Shinohara A."/>
            <person name="Yoshida Y."/>
            <person name="Fujiwara M."/>
            <person name="Mori M."/>
            <person name="Tomita M."/>
            <person name="Arakawa K."/>
        </authorList>
    </citation>
    <scope>NUCLEOTIDE SEQUENCE [LARGE SCALE GENOMIC DNA]</scope>
</reference>
<dbReference type="AlphaFoldDB" id="A0A4Y2HQ32"/>
<keyword evidence="2" id="KW-1185">Reference proteome</keyword>
<evidence type="ECO:0000313" key="1">
    <source>
        <dbReference type="EMBL" id="GBM67159.1"/>
    </source>
</evidence>
<evidence type="ECO:0000313" key="2">
    <source>
        <dbReference type="Proteomes" id="UP000499080"/>
    </source>
</evidence>